<evidence type="ECO:0000313" key="2">
    <source>
        <dbReference type="EMBL" id="GBO25792.1"/>
    </source>
</evidence>
<keyword evidence="1" id="KW-0812">Transmembrane</keyword>
<dbReference type="Proteomes" id="UP000499080">
    <property type="component" value="Unassembled WGS sequence"/>
</dbReference>
<organism evidence="2 3">
    <name type="scientific">Araneus ventricosus</name>
    <name type="common">Orbweaver spider</name>
    <name type="synonym">Epeira ventricosa</name>
    <dbReference type="NCBI Taxonomy" id="182803"/>
    <lineage>
        <taxon>Eukaryota</taxon>
        <taxon>Metazoa</taxon>
        <taxon>Ecdysozoa</taxon>
        <taxon>Arthropoda</taxon>
        <taxon>Chelicerata</taxon>
        <taxon>Arachnida</taxon>
        <taxon>Araneae</taxon>
        <taxon>Araneomorphae</taxon>
        <taxon>Entelegynae</taxon>
        <taxon>Araneoidea</taxon>
        <taxon>Araneidae</taxon>
        <taxon>Araneus</taxon>
    </lineage>
</organism>
<dbReference type="EMBL" id="BGPR01048783">
    <property type="protein sequence ID" value="GBO25792.1"/>
    <property type="molecule type" value="Genomic_DNA"/>
</dbReference>
<dbReference type="AlphaFoldDB" id="A0A4Y2VMF3"/>
<feature type="transmembrane region" description="Helical" evidence="1">
    <location>
        <begin position="20"/>
        <end position="37"/>
    </location>
</feature>
<accession>A0A4Y2VMF3</accession>
<keyword evidence="1" id="KW-1133">Transmembrane helix</keyword>
<comment type="caution">
    <text evidence="2">The sequence shown here is derived from an EMBL/GenBank/DDBJ whole genome shotgun (WGS) entry which is preliminary data.</text>
</comment>
<proteinExistence type="predicted"/>
<gene>
    <name evidence="2" type="ORF">AVEN_20127_1</name>
</gene>
<sequence length="105" mass="12346">MTMPFSPYWLYRSVQHSYLVIQFFMAVQAVVVAYTRLPPLRYCSWRACRLMPPPTCASRLVDDDNGRAVPANCRRLLVLLAVLVRVDRHGLRLKKPNCWRTLPWR</sequence>
<name>A0A4Y2VMF3_ARAVE</name>
<protein>
    <submittedName>
        <fullName evidence="2">Uncharacterized protein</fullName>
    </submittedName>
</protein>
<evidence type="ECO:0000256" key="1">
    <source>
        <dbReference type="SAM" id="Phobius"/>
    </source>
</evidence>
<evidence type="ECO:0000313" key="3">
    <source>
        <dbReference type="Proteomes" id="UP000499080"/>
    </source>
</evidence>
<keyword evidence="3" id="KW-1185">Reference proteome</keyword>
<reference evidence="2 3" key="1">
    <citation type="journal article" date="2019" name="Sci. Rep.">
        <title>Orb-weaving spider Araneus ventricosus genome elucidates the spidroin gene catalogue.</title>
        <authorList>
            <person name="Kono N."/>
            <person name="Nakamura H."/>
            <person name="Ohtoshi R."/>
            <person name="Moran D.A.P."/>
            <person name="Shinohara A."/>
            <person name="Yoshida Y."/>
            <person name="Fujiwara M."/>
            <person name="Mori M."/>
            <person name="Tomita M."/>
            <person name="Arakawa K."/>
        </authorList>
    </citation>
    <scope>NUCLEOTIDE SEQUENCE [LARGE SCALE GENOMIC DNA]</scope>
</reference>
<keyword evidence="1" id="KW-0472">Membrane</keyword>